<dbReference type="InterPro" id="IPR036388">
    <property type="entry name" value="WH-like_DNA-bd_sf"/>
</dbReference>
<dbReference type="Pfam" id="PF00126">
    <property type="entry name" value="HTH_1"/>
    <property type="match status" value="1"/>
</dbReference>
<proteinExistence type="inferred from homology"/>
<sequence length="306" mass="33305">MNLAHLYYFRTLAELEHFTKAAEQLYVAQSTLSNAMARLEEELGVTLFERRGRTVELTKYGREFQASVVEALNVLDKGVARAREHADRMTGTIDVGTVYTIQGDYLPALVRAYRDEYGAGLTVNLFQGLTLPLLEDLERGRYELAFTARAEHRPGLTFVPVLRQSLGALVHRTHPLAARAAVRLSDVAALGAPVVTYRDATPLGAKVARLAADAGIAVSDGADDEITIGSLVDASPDAVGLVLDTLGVAPFGDLTVVPLADVGEGFHEVCLVYRTCSYKSRAAEAFIELARSFSWPPEDAARDLRR</sequence>
<dbReference type="EMBL" id="CP063310">
    <property type="protein sequence ID" value="QOS70015.1"/>
    <property type="molecule type" value="Genomic_DNA"/>
</dbReference>
<organism evidence="5 6">
    <name type="scientific">Eggerthella guodeyinii</name>
    <dbReference type="NCBI Taxonomy" id="2690837"/>
    <lineage>
        <taxon>Bacteria</taxon>
        <taxon>Bacillati</taxon>
        <taxon>Actinomycetota</taxon>
        <taxon>Coriobacteriia</taxon>
        <taxon>Eggerthellales</taxon>
        <taxon>Eggerthellaceae</taxon>
        <taxon>Eggerthella</taxon>
    </lineage>
</organism>
<evidence type="ECO:0000256" key="3">
    <source>
        <dbReference type="ARBA" id="ARBA00023125"/>
    </source>
</evidence>
<dbReference type="FunFam" id="1.10.10.10:FF:000001">
    <property type="entry name" value="LysR family transcriptional regulator"/>
    <property type="match status" value="1"/>
</dbReference>
<keyword evidence="2" id="KW-0805">Transcription regulation</keyword>
<dbReference type="GO" id="GO:0003677">
    <property type="term" value="F:DNA binding"/>
    <property type="evidence" value="ECO:0007669"/>
    <property type="project" value="UniProtKB-KW"/>
</dbReference>
<dbReference type="GO" id="GO:0032993">
    <property type="term" value="C:protein-DNA complex"/>
    <property type="evidence" value="ECO:0007669"/>
    <property type="project" value="TreeGrafter"/>
</dbReference>
<reference evidence="5 6" key="1">
    <citation type="submission" date="2020-10" db="EMBL/GenBank/DDBJ databases">
        <title>Eggerthella sp. nov., isolated from human feces.</title>
        <authorList>
            <person name="Yajun G."/>
        </authorList>
    </citation>
    <scope>NUCLEOTIDE SEQUENCE [LARGE SCALE GENOMIC DNA]</scope>
    <source>
        <strain evidence="5 6">HF-1101</strain>
    </source>
</reference>
<dbReference type="Gene3D" id="3.40.190.290">
    <property type="match status" value="1"/>
</dbReference>
<dbReference type="PANTHER" id="PTHR30346:SF9">
    <property type="entry name" value="LYSR FAMILY TRANSCRIPTIONAL REGULATOR"/>
    <property type="match status" value="1"/>
</dbReference>
<comment type="similarity">
    <text evidence="1">Belongs to the LysR transcriptional regulatory family.</text>
</comment>
<keyword evidence="4" id="KW-0804">Transcription</keyword>
<dbReference type="Proteomes" id="UP000478463">
    <property type="component" value="Chromosome"/>
</dbReference>
<dbReference type="Gene3D" id="1.10.10.10">
    <property type="entry name" value="Winged helix-like DNA-binding domain superfamily/Winged helix DNA-binding domain"/>
    <property type="match status" value="1"/>
</dbReference>
<protein>
    <submittedName>
        <fullName evidence="5">LysR family transcriptional regulator</fullName>
    </submittedName>
</protein>
<dbReference type="InterPro" id="IPR000847">
    <property type="entry name" value="LysR_HTH_N"/>
</dbReference>
<dbReference type="InterPro" id="IPR036390">
    <property type="entry name" value="WH_DNA-bd_sf"/>
</dbReference>
<evidence type="ECO:0000313" key="5">
    <source>
        <dbReference type="EMBL" id="QOS70015.1"/>
    </source>
</evidence>
<dbReference type="PROSITE" id="PS50931">
    <property type="entry name" value="HTH_LYSR"/>
    <property type="match status" value="1"/>
</dbReference>
<dbReference type="InterPro" id="IPR005119">
    <property type="entry name" value="LysR_subst-bd"/>
</dbReference>
<evidence type="ECO:0000256" key="2">
    <source>
        <dbReference type="ARBA" id="ARBA00023015"/>
    </source>
</evidence>
<dbReference type="Pfam" id="PF03466">
    <property type="entry name" value="LysR_substrate"/>
    <property type="match status" value="1"/>
</dbReference>
<dbReference type="PRINTS" id="PR00039">
    <property type="entry name" value="HTHLYSR"/>
</dbReference>
<evidence type="ECO:0000256" key="1">
    <source>
        <dbReference type="ARBA" id="ARBA00009437"/>
    </source>
</evidence>
<accession>A0A6L7ISZ3</accession>
<name>A0A6L7ISZ3_9ACTN</name>
<dbReference type="PANTHER" id="PTHR30346">
    <property type="entry name" value="TRANSCRIPTIONAL DUAL REGULATOR HCAR-RELATED"/>
    <property type="match status" value="1"/>
</dbReference>
<dbReference type="SUPFAM" id="SSF46785">
    <property type="entry name" value="Winged helix' DNA-binding domain"/>
    <property type="match status" value="1"/>
</dbReference>
<evidence type="ECO:0000313" key="6">
    <source>
        <dbReference type="Proteomes" id="UP000478463"/>
    </source>
</evidence>
<evidence type="ECO:0000256" key="4">
    <source>
        <dbReference type="ARBA" id="ARBA00023163"/>
    </source>
</evidence>
<dbReference type="GO" id="GO:0003700">
    <property type="term" value="F:DNA-binding transcription factor activity"/>
    <property type="evidence" value="ECO:0007669"/>
    <property type="project" value="InterPro"/>
</dbReference>
<dbReference type="AlphaFoldDB" id="A0A6L7ISZ3"/>
<keyword evidence="3" id="KW-0238">DNA-binding</keyword>
<gene>
    <name evidence="5" type="ORF">GS424_010555</name>
</gene>
<dbReference type="SUPFAM" id="SSF53850">
    <property type="entry name" value="Periplasmic binding protein-like II"/>
    <property type="match status" value="1"/>
</dbReference>
<dbReference type="KEGG" id="egd:GS424_010555"/>